<comment type="similarity">
    <text evidence="7">Belongs to the TonB-dependent receptor family.</text>
</comment>
<dbReference type="Gene3D" id="2.60.40.1120">
    <property type="entry name" value="Carboxypeptidase-like, regulatory domain"/>
    <property type="match status" value="1"/>
</dbReference>
<comment type="caution">
    <text evidence="10">The sequence shown here is derived from an EMBL/GenBank/DDBJ whole genome shotgun (WGS) entry which is preliminary data.</text>
</comment>
<keyword evidence="2 7" id="KW-0813">Transport</keyword>
<evidence type="ECO:0000313" key="10">
    <source>
        <dbReference type="EMBL" id="TGY74540.1"/>
    </source>
</evidence>
<evidence type="ECO:0000256" key="4">
    <source>
        <dbReference type="ARBA" id="ARBA00022692"/>
    </source>
</evidence>
<dbReference type="InterPro" id="IPR012910">
    <property type="entry name" value="Plug_dom"/>
</dbReference>
<evidence type="ECO:0000259" key="9">
    <source>
        <dbReference type="Pfam" id="PF07715"/>
    </source>
</evidence>
<dbReference type="InterPro" id="IPR023996">
    <property type="entry name" value="TonB-dep_OMP_SusC/RagA"/>
</dbReference>
<evidence type="ECO:0000256" key="8">
    <source>
        <dbReference type="SAM" id="SignalP"/>
    </source>
</evidence>
<dbReference type="SUPFAM" id="SSF56935">
    <property type="entry name" value="Porins"/>
    <property type="match status" value="1"/>
</dbReference>
<evidence type="ECO:0000256" key="6">
    <source>
        <dbReference type="ARBA" id="ARBA00023237"/>
    </source>
</evidence>
<dbReference type="Pfam" id="PF07715">
    <property type="entry name" value="Plug"/>
    <property type="match status" value="1"/>
</dbReference>
<feature type="chain" id="PRO_5020739477" evidence="8">
    <location>
        <begin position="30"/>
        <end position="1100"/>
    </location>
</feature>
<dbReference type="SUPFAM" id="SSF49464">
    <property type="entry name" value="Carboxypeptidase regulatory domain-like"/>
    <property type="match status" value="1"/>
</dbReference>
<dbReference type="InterPro" id="IPR036942">
    <property type="entry name" value="Beta-barrel_TonB_sf"/>
</dbReference>
<keyword evidence="6 7" id="KW-0998">Cell outer membrane</keyword>
<evidence type="ECO:0000256" key="3">
    <source>
        <dbReference type="ARBA" id="ARBA00022452"/>
    </source>
</evidence>
<keyword evidence="5 7" id="KW-0472">Membrane</keyword>
<feature type="domain" description="TonB-dependent receptor plug" evidence="9">
    <location>
        <begin position="124"/>
        <end position="241"/>
    </location>
</feature>
<keyword evidence="4 7" id="KW-0812">Transmembrane</keyword>
<evidence type="ECO:0000313" key="11">
    <source>
        <dbReference type="Proteomes" id="UP000306630"/>
    </source>
</evidence>
<dbReference type="InterPro" id="IPR037066">
    <property type="entry name" value="Plug_dom_sf"/>
</dbReference>
<dbReference type="AlphaFoldDB" id="A0A4S2FYG6"/>
<accession>A0A4S2FYG6</accession>
<dbReference type="NCBIfam" id="TIGR04056">
    <property type="entry name" value="OMP_RagA_SusC"/>
    <property type="match status" value="1"/>
</dbReference>
<evidence type="ECO:0000256" key="7">
    <source>
        <dbReference type="PROSITE-ProRule" id="PRU01360"/>
    </source>
</evidence>
<keyword evidence="8" id="KW-0732">Signal</keyword>
<dbReference type="NCBIfam" id="TIGR04057">
    <property type="entry name" value="SusC_RagA_signa"/>
    <property type="match status" value="1"/>
</dbReference>
<feature type="signal peptide" evidence="8">
    <location>
        <begin position="1"/>
        <end position="29"/>
    </location>
</feature>
<dbReference type="PROSITE" id="PS52016">
    <property type="entry name" value="TONB_DEPENDENT_REC_3"/>
    <property type="match status" value="1"/>
</dbReference>
<name>A0A4S2FYG6_9BACT</name>
<dbReference type="Gene3D" id="2.40.170.20">
    <property type="entry name" value="TonB-dependent receptor, beta-barrel domain"/>
    <property type="match status" value="1"/>
</dbReference>
<evidence type="ECO:0000256" key="1">
    <source>
        <dbReference type="ARBA" id="ARBA00004571"/>
    </source>
</evidence>
<dbReference type="GO" id="GO:0009279">
    <property type="term" value="C:cell outer membrane"/>
    <property type="evidence" value="ECO:0007669"/>
    <property type="project" value="UniProtKB-SubCell"/>
</dbReference>
<sequence length="1100" mass="122217">MRISFKHLSRLSASAALLATSLAGQQAWAQSLSLSGTVVDQDGEPVIGATVHVAGTNRVTSTNVDGKFSIKADKGEKLQISYVGYRRQNITVKNAGALNVVLVNDQNQLNEVVVTALGITRDAKSLSYARQSIDTEPLTEVRGSNLMDMLTGKAAGMQVISGGGPTASTRIVLRGVNSLTGNNQPLIVVDGVPIINNMGEDGDLDFGNPANLINPDEIEDLEVLKGANASALYGSDAANGVILITTKKATKKKGLGVTYGFNLMLGYLYNYPAYQNWYGAGQSCAFERANQGRNFYGSQGTAGGYDPNLPYGIWNPNNAGQDQRSWGMPMLGFDVVGRNGQVRQYSSHPETTKAMYGTSHMYTNSLSIDKVFDGGTFRLSYTNIISDDVLKGVNDLERHTFNLHTTADIAKWWNVDVSTRYVYEEVENRAFRNSSDRNPVYLFANLSRDASIEELVPWKKPDGTAYNFKGFTNPFWSLNECDNSDNKHWFMGNVTFNFKPYKMVDVRLRAATDLQVSEGWSFTNLNTPFDTDGEYMRWKRDWRNTNYEALVMFHNGFWDNLLNVNASIGASAQSIHGSRMYSKASQLQFKDMRSLSNAKGLVSALEESEGKKKQAVYGALSLGIDGWAYIDATARNEWSSALPKNNNSYFYWSVGTGLVISDLLKLDQHIFPLVKVRGSYAKVGNDTGYDRLISGYYKAEDGSFLGIPYFTGESVLKTLGLRPEMTKSWELGAELRFFDNRFSFDFTYYNKATTDQIVEADAPLASGYQREIINAGKMTNKGVELSFSVTPIRTRDWTWEIRANWAKNNNMVVALAPGIDRFEIRGRDNIKSYAEVGKPYGVFYGNDYKRDENGNIYVGRDGKAEYEPDRYLGSIQPDWIGGAGTTLRWKNLSLGAAIDFSHGGNFWSYTTFRGGIDGNTVNTLEGRLENQISRLVYGENDRERQGVLESQYTNVPGSNPNTNPVIYADWARPKGVWVGNTVYSEGLEYWGGKQSMTWVTPTDHWCHNGTSSAARYIYSASYVKLREISVGYSVPQEWLRKSFIRSAKVSVVGRNVAILYQNCPKGMDPQATSSTGNAQGFEEGFTLPQATWGFDIKVTF</sequence>
<dbReference type="Gene3D" id="2.170.130.10">
    <property type="entry name" value="TonB-dependent receptor, plug domain"/>
    <property type="match status" value="1"/>
</dbReference>
<dbReference type="Proteomes" id="UP000306630">
    <property type="component" value="Unassembled WGS sequence"/>
</dbReference>
<dbReference type="EMBL" id="SRYD01000020">
    <property type="protein sequence ID" value="TGY74540.1"/>
    <property type="molecule type" value="Genomic_DNA"/>
</dbReference>
<comment type="subcellular location">
    <subcellularLocation>
        <location evidence="1 7">Cell outer membrane</location>
        <topology evidence="1 7">Multi-pass membrane protein</topology>
    </subcellularLocation>
</comment>
<evidence type="ECO:0000256" key="5">
    <source>
        <dbReference type="ARBA" id="ARBA00023136"/>
    </source>
</evidence>
<dbReference type="InterPro" id="IPR039426">
    <property type="entry name" value="TonB-dep_rcpt-like"/>
</dbReference>
<evidence type="ECO:0000256" key="2">
    <source>
        <dbReference type="ARBA" id="ARBA00022448"/>
    </source>
</evidence>
<dbReference type="InterPro" id="IPR008969">
    <property type="entry name" value="CarboxyPept-like_regulatory"/>
</dbReference>
<organism evidence="10 11">
    <name type="scientific">Muribaculum intestinale</name>
    <dbReference type="NCBI Taxonomy" id="1796646"/>
    <lineage>
        <taxon>Bacteria</taxon>
        <taxon>Pseudomonadati</taxon>
        <taxon>Bacteroidota</taxon>
        <taxon>Bacteroidia</taxon>
        <taxon>Bacteroidales</taxon>
        <taxon>Muribaculaceae</taxon>
        <taxon>Muribaculum</taxon>
    </lineage>
</organism>
<reference evidence="10 11" key="1">
    <citation type="submission" date="2019-04" db="EMBL/GenBank/DDBJ databases">
        <title>Microbes associate with the intestines of laboratory mice.</title>
        <authorList>
            <person name="Navarre W."/>
            <person name="Wong E."/>
            <person name="Huang K."/>
            <person name="Tropini C."/>
            <person name="Ng K."/>
            <person name="Yu B."/>
        </authorList>
    </citation>
    <scope>NUCLEOTIDE SEQUENCE [LARGE SCALE GENOMIC DNA]</scope>
    <source>
        <strain evidence="10 11">NM06_A21</strain>
    </source>
</reference>
<dbReference type="Pfam" id="PF13715">
    <property type="entry name" value="CarbopepD_reg_2"/>
    <property type="match status" value="1"/>
</dbReference>
<keyword evidence="3 7" id="KW-1134">Transmembrane beta strand</keyword>
<dbReference type="RefSeq" id="WP_135993095.1">
    <property type="nucleotide sequence ID" value="NZ_CARMWJ010000047.1"/>
</dbReference>
<protein>
    <submittedName>
        <fullName evidence="10">SusC/RagA family TonB-linked outer membrane protein</fullName>
    </submittedName>
</protein>
<proteinExistence type="inferred from homology"/>
<gene>
    <name evidence="10" type="ORF">E5333_06350</name>
</gene>
<dbReference type="InterPro" id="IPR023997">
    <property type="entry name" value="TonB-dep_OMP_SusC/RagA_CS"/>
</dbReference>